<sequence>MYKEVGVVALTSRGTGKISLGEKGENVVKAVFSSVYKHNFFFQLAFCSRRRRTFCTFPIIDEEEMVICEDKNFFEKSSTYG</sequence>
<evidence type="ECO:0000313" key="2">
    <source>
        <dbReference type="Proteomes" id="UP000887013"/>
    </source>
</evidence>
<gene>
    <name evidence="1" type="ORF">NPIL_422441</name>
</gene>
<accession>A0A8X6QE13</accession>
<dbReference type="Proteomes" id="UP000887013">
    <property type="component" value="Unassembled WGS sequence"/>
</dbReference>
<organism evidence="1 2">
    <name type="scientific">Nephila pilipes</name>
    <name type="common">Giant wood spider</name>
    <name type="synonym">Nephila maculata</name>
    <dbReference type="NCBI Taxonomy" id="299642"/>
    <lineage>
        <taxon>Eukaryota</taxon>
        <taxon>Metazoa</taxon>
        <taxon>Ecdysozoa</taxon>
        <taxon>Arthropoda</taxon>
        <taxon>Chelicerata</taxon>
        <taxon>Arachnida</taxon>
        <taxon>Araneae</taxon>
        <taxon>Araneomorphae</taxon>
        <taxon>Entelegynae</taxon>
        <taxon>Araneoidea</taxon>
        <taxon>Nephilidae</taxon>
        <taxon>Nephila</taxon>
    </lineage>
</organism>
<proteinExistence type="predicted"/>
<evidence type="ECO:0000313" key="1">
    <source>
        <dbReference type="EMBL" id="GFU13376.1"/>
    </source>
</evidence>
<keyword evidence="2" id="KW-1185">Reference proteome</keyword>
<reference evidence="1" key="1">
    <citation type="submission" date="2020-08" db="EMBL/GenBank/DDBJ databases">
        <title>Multicomponent nature underlies the extraordinary mechanical properties of spider dragline silk.</title>
        <authorList>
            <person name="Kono N."/>
            <person name="Nakamura H."/>
            <person name="Mori M."/>
            <person name="Yoshida Y."/>
            <person name="Ohtoshi R."/>
            <person name="Malay A.D."/>
            <person name="Moran D.A.P."/>
            <person name="Tomita M."/>
            <person name="Numata K."/>
            <person name="Arakawa K."/>
        </authorList>
    </citation>
    <scope>NUCLEOTIDE SEQUENCE</scope>
</reference>
<dbReference type="EMBL" id="BMAW01125652">
    <property type="protein sequence ID" value="GFU13376.1"/>
    <property type="molecule type" value="Genomic_DNA"/>
</dbReference>
<name>A0A8X6QE13_NEPPI</name>
<dbReference type="AlphaFoldDB" id="A0A8X6QE13"/>
<comment type="caution">
    <text evidence="1">The sequence shown here is derived from an EMBL/GenBank/DDBJ whole genome shotgun (WGS) entry which is preliminary data.</text>
</comment>
<protein>
    <submittedName>
        <fullName evidence="1">Uncharacterized protein</fullName>
    </submittedName>
</protein>